<protein>
    <submittedName>
        <fullName evidence="2">Uncharacterized protein</fullName>
    </submittedName>
</protein>
<evidence type="ECO:0000256" key="1">
    <source>
        <dbReference type="SAM" id="SignalP"/>
    </source>
</evidence>
<dbReference type="EMBL" id="QMDV01000001">
    <property type="protein sequence ID" value="RAU84146.1"/>
    <property type="molecule type" value="Genomic_DNA"/>
</dbReference>
<gene>
    <name evidence="2" type="ORF">DP923_03620</name>
</gene>
<feature type="chain" id="PRO_5016775971" evidence="1">
    <location>
        <begin position="22"/>
        <end position="132"/>
    </location>
</feature>
<proteinExistence type="predicted"/>
<organism evidence="2 3">
    <name type="scientific">Pontibacter arcticus</name>
    <dbReference type="NCBI Taxonomy" id="2080288"/>
    <lineage>
        <taxon>Bacteria</taxon>
        <taxon>Pseudomonadati</taxon>
        <taxon>Bacteroidota</taxon>
        <taxon>Cytophagia</taxon>
        <taxon>Cytophagales</taxon>
        <taxon>Hymenobacteraceae</taxon>
        <taxon>Pontibacter</taxon>
    </lineage>
</organism>
<evidence type="ECO:0000313" key="3">
    <source>
        <dbReference type="Proteomes" id="UP000251692"/>
    </source>
</evidence>
<accession>A0A364RIU4</accession>
<reference evidence="2 3" key="2">
    <citation type="submission" date="2018-07" db="EMBL/GenBank/DDBJ databases">
        <title>Pontibacter sp. 2b14 genomic sequence and assembly.</title>
        <authorList>
            <person name="Du Z.-J."/>
        </authorList>
    </citation>
    <scope>NUCLEOTIDE SEQUENCE [LARGE SCALE GENOMIC DNA]</scope>
    <source>
        <strain evidence="2 3">2b14</strain>
    </source>
</reference>
<keyword evidence="3" id="KW-1185">Reference proteome</keyword>
<sequence length="132" mass="15376">MKKLFYTLLALLFLFKIEAKAQADSLLVFVHKFERFKTSTTAKQHWTASPDNPKSITYKMPNPVDVTKTFIVDPDSGLRYYPHSEKVIDPQTGYSINYDAHRYFLYHVDTKAAKIYKGKTEVKIKKLQPIKE</sequence>
<dbReference type="Proteomes" id="UP000251692">
    <property type="component" value="Unassembled WGS sequence"/>
</dbReference>
<feature type="signal peptide" evidence="1">
    <location>
        <begin position="1"/>
        <end position="21"/>
    </location>
</feature>
<dbReference type="RefSeq" id="WP_112304421.1">
    <property type="nucleotide sequence ID" value="NZ_QMDV01000001.1"/>
</dbReference>
<keyword evidence="1" id="KW-0732">Signal</keyword>
<evidence type="ECO:0000313" key="2">
    <source>
        <dbReference type="EMBL" id="RAU84146.1"/>
    </source>
</evidence>
<reference evidence="2 3" key="1">
    <citation type="submission" date="2018-06" db="EMBL/GenBank/DDBJ databases">
        <authorList>
            <person name="Liu Z.-W."/>
        </authorList>
    </citation>
    <scope>NUCLEOTIDE SEQUENCE [LARGE SCALE GENOMIC DNA]</scope>
    <source>
        <strain evidence="2 3">2b14</strain>
    </source>
</reference>
<name>A0A364RIU4_9BACT</name>
<dbReference type="AlphaFoldDB" id="A0A364RIU4"/>
<comment type="caution">
    <text evidence="2">The sequence shown here is derived from an EMBL/GenBank/DDBJ whole genome shotgun (WGS) entry which is preliminary data.</text>
</comment>
<dbReference type="OrthoDB" id="894322at2"/>